<feature type="repeat" description="TNFR-Cys" evidence="1">
    <location>
        <begin position="24"/>
        <end position="66"/>
    </location>
</feature>
<gene>
    <name evidence="4" type="primary">LOC115567223</name>
</gene>
<organism evidence="4 5">
    <name type="scientific">Sparus aurata</name>
    <name type="common">Gilthead sea bream</name>
    <dbReference type="NCBI Taxonomy" id="8175"/>
    <lineage>
        <taxon>Eukaryota</taxon>
        <taxon>Metazoa</taxon>
        <taxon>Chordata</taxon>
        <taxon>Craniata</taxon>
        <taxon>Vertebrata</taxon>
        <taxon>Euteleostomi</taxon>
        <taxon>Actinopterygii</taxon>
        <taxon>Neopterygii</taxon>
        <taxon>Teleostei</taxon>
        <taxon>Neoteleostei</taxon>
        <taxon>Acanthomorphata</taxon>
        <taxon>Eupercaria</taxon>
        <taxon>Spariformes</taxon>
        <taxon>Sparidae</taxon>
        <taxon>Sparus</taxon>
    </lineage>
</organism>
<keyword evidence="2" id="KW-0472">Membrane</keyword>
<dbReference type="GO" id="GO:0009897">
    <property type="term" value="C:external side of plasma membrane"/>
    <property type="evidence" value="ECO:0007669"/>
    <property type="project" value="TreeGrafter"/>
</dbReference>
<dbReference type="Ensembl" id="ENSSAUT00010041643.1">
    <property type="protein sequence ID" value="ENSSAUP00010039506.1"/>
    <property type="gene ID" value="ENSSAUG00010016645.1"/>
</dbReference>
<dbReference type="SUPFAM" id="SSF57586">
    <property type="entry name" value="TNF receptor-like"/>
    <property type="match status" value="3"/>
</dbReference>
<dbReference type="AlphaFoldDB" id="A0A671WLD9"/>
<dbReference type="Proteomes" id="UP000472265">
    <property type="component" value="Chromosome 17"/>
</dbReference>
<keyword evidence="2" id="KW-0812">Transmembrane</keyword>
<dbReference type="GO" id="GO:0035631">
    <property type="term" value="C:CD40 receptor complex"/>
    <property type="evidence" value="ECO:0007669"/>
    <property type="project" value="TreeGrafter"/>
</dbReference>
<keyword evidence="5" id="KW-1185">Reference proteome</keyword>
<dbReference type="InterPro" id="IPR001368">
    <property type="entry name" value="TNFR/NGFR_Cys_rich_reg"/>
</dbReference>
<evidence type="ECO:0000313" key="4">
    <source>
        <dbReference type="Ensembl" id="ENSSAUP00010039506.1"/>
    </source>
</evidence>
<feature type="transmembrane region" description="Helical" evidence="2">
    <location>
        <begin position="154"/>
        <end position="177"/>
    </location>
</feature>
<keyword evidence="1" id="KW-1015">Disulfide bond</keyword>
<dbReference type="GeneTree" id="ENSGT00950000183126"/>
<sequence>SQLSSSGTYMKAECDGSKATECAECEDRQYTATINHLKTCQACKLCSPSNYQKYVKECKKDEDAVCECVDGYYCLYPDCEHCQQARQCPEGEGVKVRAAGMNNTICAPCEGGTYSNVTDSFSVCKQHTRSDCVSKTPGTSTTDAICGDLIGCNWILPAGLWSGLVLTAIILFVFICWREKRKSYRPGHRYFPTRCSSVP</sequence>
<dbReference type="Pfam" id="PF00020">
    <property type="entry name" value="TNFR_c6"/>
    <property type="match status" value="1"/>
</dbReference>
<protein>
    <submittedName>
        <fullName evidence="4">Tumor necrosis factor receptor superfamily member 5-like</fullName>
    </submittedName>
</protein>
<dbReference type="GO" id="GO:0002768">
    <property type="term" value="P:immune response-regulating cell surface receptor signaling pathway"/>
    <property type="evidence" value="ECO:0007669"/>
    <property type="project" value="TreeGrafter"/>
</dbReference>
<feature type="domain" description="TNFR-Cys" evidence="3">
    <location>
        <begin position="24"/>
        <end position="66"/>
    </location>
</feature>
<feature type="disulfide bond" evidence="1">
    <location>
        <begin position="25"/>
        <end position="40"/>
    </location>
</feature>
<evidence type="ECO:0000259" key="3">
    <source>
        <dbReference type="PROSITE" id="PS50050"/>
    </source>
</evidence>
<comment type="caution">
    <text evidence="1">Lacks conserved residue(s) required for the propagation of feature annotation.</text>
</comment>
<dbReference type="InterPro" id="IPR052135">
    <property type="entry name" value="TNFRSF5"/>
</dbReference>
<dbReference type="SMART" id="SM00208">
    <property type="entry name" value="TNFR"/>
    <property type="match status" value="3"/>
</dbReference>
<keyword evidence="2" id="KW-1133">Transmembrane helix</keyword>
<dbReference type="PANTHER" id="PTHR46875:SF2">
    <property type="entry name" value="TUMOR NECROSIS FACTOR RECEPTOR SUPERFAMILY MEMBER 5-LIKE ISOFORM X1"/>
    <property type="match status" value="1"/>
</dbReference>
<dbReference type="PANTHER" id="PTHR46875">
    <property type="entry name" value="TUMOR NECROSIS FACTOR RECEPTOR SUPERFAMILY MEMBER 5"/>
    <property type="match status" value="1"/>
</dbReference>
<dbReference type="Gene3D" id="2.10.50.10">
    <property type="entry name" value="Tumor Necrosis Factor Receptor, subunit A, domain 2"/>
    <property type="match status" value="3"/>
</dbReference>
<dbReference type="OMA" id="CEHCLPV"/>
<accession>A0A671WLD9</accession>
<evidence type="ECO:0000256" key="2">
    <source>
        <dbReference type="SAM" id="Phobius"/>
    </source>
</evidence>
<reference evidence="4" key="3">
    <citation type="submission" date="2025-09" db="UniProtKB">
        <authorList>
            <consortium name="Ensembl"/>
        </authorList>
    </citation>
    <scope>IDENTIFICATION</scope>
</reference>
<evidence type="ECO:0000256" key="1">
    <source>
        <dbReference type="PROSITE-ProRule" id="PRU00206"/>
    </source>
</evidence>
<proteinExistence type="predicted"/>
<dbReference type="PROSITE" id="PS50050">
    <property type="entry name" value="TNFR_NGFR_2"/>
    <property type="match status" value="1"/>
</dbReference>
<reference evidence="4" key="1">
    <citation type="submission" date="2021-04" db="EMBL/GenBank/DDBJ databases">
        <authorList>
            <consortium name="Wellcome Sanger Institute Data Sharing"/>
        </authorList>
    </citation>
    <scope>NUCLEOTIDE SEQUENCE [LARGE SCALE GENOMIC DNA]</scope>
</reference>
<dbReference type="PROSITE" id="PS00652">
    <property type="entry name" value="TNFR_NGFR_1"/>
    <property type="match status" value="1"/>
</dbReference>
<evidence type="ECO:0000313" key="5">
    <source>
        <dbReference type="Proteomes" id="UP000472265"/>
    </source>
</evidence>
<reference evidence="4" key="2">
    <citation type="submission" date="2025-08" db="UniProtKB">
        <authorList>
            <consortium name="Ensembl"/>
        </authorList>
    </citation>
    <scope>IDENTIFICATION</scope>
</reference>
<name>A0A671WLD9_SPAAU</name>